<evidence type="ECO:0000313" key="1">
    <source>
        <dbReference type="EMBL" id="KKL53810.1"/>
    </source>
</evidence>
<reference evidence="1" key="1">
    <citation type="journal article" date="2015" name="Nature">
        <title>Complex archaea that bridge the gap between prokaryotes and eukaryotes.</title>
        <authorList>
            <person name="Spang A."/>
            <person name="Saw J.H."/>
            <person name="Jorgensen S.L."/>
            <person name="Zaremba-Niedzwiedzka K."/>
            <person name="Martijn J."/>
            <person name="Lind A.E."/>
            <person name="van Eijk R."/>
            <person name="Schleper C."/>
            <person name="Guy L."/>
            <person name="Ettema T.J."/>
        </authorList>
    </citation>
    <scope>NUCLEOTIDE SEQUENCE</scope>
</reference>
<proteinExistence type="predicted"/>
<gene>
    <name evidence="1" type="ORF">LCGC14_2271670</name>
</gene>
<sequence length="87" mass="9760">MASSIIKNKPLHPNNYSQDRLRAMAEAGYSKADLIKIYEAEQQEAIVKPKAVKQGLVRIFTKEFPVVNSEIVIEASELAKYDKIKGP</sequence>
<protein>
    <submittedName>
        <fullName evidence="1">Uncharacterized protein</fullName>
    </submittedName>
</protein>
<comment type="caution">
    <text evidence="1">The sequence shown here is derived from an EMBL/GenBank/DDBJ whole genome shotgun (WGS) entry which is preliminary data.</text>
</comment>
<dbReference type="AlphaFoldDB" id="A0A0F9F9A6"/>
<dbReference type="EMBL" id="LAZR01031419">
    <property type="protein sequence ID" value="KKL53810.1"/>
    <property type="molecule type" value="Genomic_DNA"/>
</dbReference>
<name>A0A0F9F9A6_9ZZZZ</name>
<organism evidence="1">
    <name type="scientific">marine sediment metagenome</name>
    <dbReference type="NCBI Taxonomy" id="412755"/>
    <lineage>
        <taxon>unclassified sequences</taxon>
        <taxon>metagenomes</taxon>
        <taxon>ecological metagenomes</taxon>
    </lineage>
</organism>
<accession>A0A0F9F9A6</accession>